<evidence type="ECO:0000313" key="3">
    <source>
        <dbReference type="EMBL" id="MBU5675168.1"/>
    </source>
</evidence>
<dbReference type="RefSeq" id="WP_216414668.1">
    <property type="nucleotide sequence ID" value="NZ_JAHLQK010000001.1"/>
</dbReference>
<organism evidence="3 4">
    <name type="scientific">Alkaliphilus flagellatus</name>
    <dbReference type="NCBI Taxonomy" id="2841507"/>
    <lineage>
        <taxon>Bacteria</taxon>
        <taxon>Bacillati</taxon>
        <taxon>Bacillota</taxon>
        <taxon>Clostridia</taxon>
        <taxon>Peptostreptococcales</taxon>
        <taxon>Natronincolaceae</taxon>
        <taxon>Alkaliphilus</taxon>
    </lineage>
</organism>
<dbReference type="PROSITE" id="PS00893">
    <property type="entry name" value="NUDIX_BOX"/>
    <property type="match status" value="1"/>
</dbReference>
<reference evidence="3 4" key="1">
    <citation type="submission" date="2021-06" db="EMBL/GenBank/DDBJ databases">
        <authorList>
            <person name="Sun Q."/>
            <person name="Li D."/>
        </authorList>
    </citation>
    <scope>NUCLEOTIDE SEQUENCE [LARGE SCALE GENOMIC DNA]</scope>
    <source>
        <strain evidence="3 4">MSJ-5</strain>
    </source>
</reference>
<evidence type="ECO:0000313" key="4">
    <source>
        <dbReference type="Proteomes" id="UP000779508"/>
    </source>
</evidence>
<sequence>MPEQWDLYNVNREKMGILHRRGESIESGYYHLVVSIWIMNNKGEYLMSQRHPNKLYPEYWECTGGSVLAGETSLHGAIREVKEELGLFLEGRNGRIIYSTRREESQDFYDAWLFHADVPISALTLQKSEVINARWMTRTDIDNLYQSDKLHPLLFYYMEVL</sequence>
<dbReference type="InterPro" id="IPR020084">
    <property type="entry name" value="NUDIX_hydrolase_CS"/>
</dbReference>
<comment type="caution">
    <text evidence="3">The sequence shown here is derived from an EMBL/GenBank/DDBJ whole genome shotgun (WGS) entry which is preliminary data.</text>
</comment>
<feature type="domain" description="Nudix hydrolase" evidence="2">
    <location>
        <begin position="29"/>
        <end position="158"/>
    </location>
</feature>
<comment type="similarity">
    <text evidence="1">Belongs to the Nudix hydrolase family.</text>
</comment>
<evidence type="ECO:0000256" key="1">
    <source>
        <dbReference type="ARBA" id="ARBA00005582"/>
    </source>
</evidence>
<dbReference type="PANTHER" id="PTHR43736:SF1">
    <property type="entry name" value="DIHYDRONEOPTERIN TRIPHOSPHATE DIPHOSPHATASE"/>
    <property type="match status" value="1"/>
</dbReference>
<proteinExistence type="inferred from homology"/>
<dbReference type="Pfam" id="PF00293">
    <property type="entry name" value="NUDIX"/>
    <property type="match status" value="1"/>
</dbReference>
<dbReference type="EMBL" id="JAHLQK010000001">
    <property type="protein sequence ID" value="MBU5675168.1"/>
    <property type="molecule type" value="Genomic_DNA"/>
</dbReference>
<keyword evidence="4" id="KW-1185">Reference proteome</keyword>
<name>A0ABS6FYL8_9FIRM</name>
<dbReference type="Proteomes" id="UP000779508">
    <property type="component" value="Unassembled WGS sequence"/>
</dbReference>
<dbReference type="CDD" id="cd04693">
    <property type="entry name" value="NUDIX_Hydrolase"/>
    <property type="match status" value="1"/>
</dbReference>
<accession>A0ABS6FYL8</accession>
<evidence type="ECO:0000259" key="2">
    <source>
        <dbReference type="PROSITE" id="PS51462"/>
    </source>
</evidence>
<dbReference type="InterPro" id="IPR000086">
    <property type="entry name" value="NUDIX_hydrolase_dom"/>
</dbReference>
<protein>
    <submittedName>
        <fullName evidence="3">NUDIX domain-containing protein</fullName>
    </submittedName>
</protein>
<gene>
    <name evidence="3" type="ORF">KQI88_01895</name>
</gene>
<dbReference type="PROSITE" id="PS51462">
    <property type="entry name" value="NUDIX"/>
    <property type="match status" value="1"/>
</dbReference>
<dbReference type="PANTHER" id="PTHR43736">
    <property type="entry name" value="ADP-RIBOSE PYROPHOSPHATASE"/>
    <property type="match status" value="1"/>
</dbReference>